<feature type="domain" description="Cadherin" evidence="11">
    <location>
        <begin position="7"/>
        <end position="112"/>
    </location>
</feature>
<keyword evidence="13" id="KW-1185">Reference proteome</keyword>
<evidence type="ECO:0000256" key="9">
    <source>
        <dbReference type="SAM" id="MobiDB-lite"/>
    </source>
</evidence>
<dbReference type="GO" id="GO:0045296">
    <property type="term" value="F:cadherin binding"/>
    <property type="evidence" value="ECO:0007669"/>
    <property type="project" value="TreeGrafter"/>
</dbReference>
<dbReference type="Pfam" id="PF00028">
    <property type="entry name" value="Cadherin"/>
    <property type="match status" value="6"/>
</dbReference>
<dbReference type="CDD" id="cd11304">
    <property type="entry name" value="Cadherin_repeat"/>
    <property type="match status" value="7"/>
</dbReference>
<feature type="domain" description="Cadherin" evidence="11">
    <location>
        <begin position="236"/>
        <end position="337"/>
    </location>
</feature>
<evidence type="ECO:0000256" key="4">
    <source>
        <dbReference type="ARBA" id="ARBA00022737"/>
    </source>
</evidence>
<name>A0A9D4LTC7_DREPO</name>
<comment type="subcellular location">
    <subcellularLocation>
        <location evidence="1">Membrane</location>
        <topology evidence="1">Single-pass membrane protein</topology>
    </subcellularLocation>
</comment>
<dbReference type="InterPro" id="IPR039808">
    <property type="entry name" value="Cadherin"/>
</dbReference>
<dbReference type="GO" id="GO:0007043">
    <property type="term" value="P:cell-cell junction assembly"/>
    <property type="evidence" value="ECO:0007669"/>
    <property type="project" value="TreeGrafter"/>
</dbReference>
<feature type="domain" description="Cadherin" evidence="11">
    <location>
        <begin position="753"/>
        <end position="846"/>
    </location>
</feature>
<dbReference type="GO" id="GO:0044331">
    <property type="term" value="P:cell-cell adhesion mediated by cadherin"/>
    <property type="evidence" value="ECO:0007669"/>
    <property type="project" value="TreeGrafter"/>
</dbReference>
<evidence type="ECO:0000256" key="3">
    <source>
        <dbReference type="ARBA" id="ARBA00022729"/>
    </source>
</evidence>
<dbReference type="SMART" id="SM00112">
    <property type="entry name" value="CA"/>
    <property type="match status" value="7"/>
</dbReference>
<keyword evidence="5 8" id="KW-0106">Calcium</keyword>
<evidence type="ECO:0000256" key="5">
    <source>
        <dbReference type="ARBA" id="ARBA00022837"/>
    </source>
</evidence>
<evidence type="ECO:0000313" key="12">
    <source>
        <dbReference type="EMBL" id="KAH3863427.1"/>
    </source>
</evidence>
<dbReference type="EMBL" id="JAIWYP010000002">
    <property type="protein sequence ID" value="KAH3863427.1"/>
    <property type="molecule type" value="Genomic_DNA"/>
</dbReference>
<evidence type="ECO:0000256" key="7">
    <source>
        <dbReference type="ARBA" id="ARBA00023136"/>
    </source>
</evidence>
<evidence type="ECO:0000256" key="8">
    <source>
        <dbReference type="PROSITE-ProRule" id="PRU00043"/>
    </source>
</evidence>
<accession>A0A9D4LTC7</accession>
<dbReference type="GO" id="GO:0005912">
    <property type="term" value="C:adherens junction"/>
    <property type="evidence" value="ECO:0007669"/>
    <property type="project" value="TreeGrafter"/>
</dbReference>
<dbReference type="GO" id="GO:0016477">
    <property type="term" value="P:cell migration"/>
    <property type="evidence" value="ECO:0007669"/>
    <property type="project" value="TreeGrafter"/>
</dbReference>
<dbReference type="FunFam" id="2.60.40.60:FF:000104">
    <property type="entry name" value="cadherin-23 isoform X1"/>
    <property type="match status" value="1"/>
</dbReference>
<dbReference type="PRINTS" id="PR00205">
    <property type="entry name" value="CADHERIN"/>
</dbReference>
<dbReference type="InterPro" id="IPR002126">
    <property type="entry name" value="Cadherin-like_dom"/>
</dbReference>
<feature type="compositionally biased region" description="Low complexity" evidence="9">
    <location>
        <begin position="1270"/>
        <end position="1280"/>
    </location>
</feature>
<sequence length="1341" mass="148123">MFENVSDAQRIYISINENTTTPVNIYQVRATDHDDSNTSNSQVQYELVNNTASNITINETTGEITINGPVDREKQDAYTLYVKASDRGLPVLSSILIVEIQILDINDNAPIFYNSNGETISSVNASIIEESPVGSVIALINATDSDAGKNGLVDYSFNSSSVSNLFKINKNGIVQLKEPMIINSLYQRKIIDTNDTNNVVLMMTIIAFDYGTPNKSSQLNFFVHIEPINDNAPVFPQFLFHYVVNENSNTGTFVGQCEASIRNESISHMTYSLMENFDSFAIDNNHGNITTTRLLDRESQDMYMLTVRVTDGRIPERTAFAAVNVTIQDVNDNIPQFNQTITEITVLEETIISRNISVGAFDRDLGNNATLSYYLEENNDTRFAVENTSGMLFLNGTFDYEQQTAYNLTVVVQDNGNPRFNNSMTIVLLISDVNDNNPIFTYQSANCSLMENVTIGTKVISVNANDSDSGWNGQVVYRIIDDNNCPFSINFLTGEIQTDGPLDYERQNICTLIIMASDLGTPPLTANMTSTVNILDIYDVIPRFERPFYQVTLNSSNTNGTHLVTVNSTGSGLHYSLKDDFDRLYQIADDGMLSLAKDISEASVYRSPFVVAVSVTDQLNTSASCLVIVRIVKEQLAVVAGSVITSDVSEATAIGGLITDIDTTAEIAGENVQYSIINVEPKDATGMFNITRSDGKVYFYRGLDRETHDQYILKISVQHGDQTRTRRSILDSGSILKLVINILDEKDNTPEFVDVPQSIEIPLDMGANQAVTTVKAIDRDIKADTEITYSISGGDNDTFSINNVSGVIETRVPIAMRNSNTFRLTVLARNGPYENDSAQVNVSIQVKPTDQVVVLTVQQNVSSVAKNVESILWNMSSVLPDIEVKLQRLQQHIETLEPPLNSNKTEAARSDLFIYGVNKTSREIVSREQMVSIIQSHIKELTEQKPVSLKRYDPSAINNSQLVIIAFAIAIFFGALIAIVFALFGWSRYEEEVLKLEQFREHHDHEDYELSTLGSRQASQLSSALAAASAVNTAYAETMLSDSFSQVSPKKKKETVYETQEVTMEFRDEHLDSPPSLLGDSARSIVDSGVGTTSVELDAIPAQSAVIDRETPGALDGTVTGMDETDDGITGTFLTQEDVSHTVADVKKNGPVMTSSPRASRPLEFKDTGFAFRNGQDLENSRDEKAESKDDSIMEKKRSGSLKTRRSTKEGGKFVSFADIGETATDDEFDNDEENVGEPVSEKETEKSLRADNTNNAREEDNEQPKEDSAAQSSNINQSSHFLQGNAEALAPTTGVDVEQNSERRQHENATGIHARFNNIQSTSEDIVDDDDDADYKMTSL</sequence>
<feature type="compositionally biased region" description="Basic and acidic residues" evidence="9">
    <location>
        <begin position="1240"/>
        <end position="1250"/>
    </location>
</feature>
<feature type="transmembrane region" description="Helical" evidence="10">
    <location>
        <begin position="962"/>
        <end position="986"/>
    </location>
</feature>
<dbReference type="GO" id="GO:0016339">
    <property type="term" value="P:calcium-dependent cell-cell adhesion via plasma membrane cell adhesion molecules"/>
    <property type="evidence" value="ECO:0007669"/>
    <property type="project" value="TreeGrafter"/>
</dbReference>
<dbReference type="PANTHER" id="PTHR24027">
    <property type="entry name" value="CADHERIN-23"/>
    <property type="match status" value="1"/>
</dbReference>
<keyword evidence="3" id="KW-0732">Signal</keyword>
<evidence type="ECO:0000256" key="2">
    <source>
        <dbReference type="ARBA" id="ARBA00022692"/>
    </source>
</evidence>
<keyword evidence="2 10" id="KW-0812">Transmembrane</keyword>
<dbReference type="GO" id="GO:0000902">
    <property type="term" value="P:cell morphogenesis"/>
    <property type="evidence" value="ECO:0007669"/>
    <property type="project" value="TreeGrafter"/>
</dbReference>
<dbReference type="InterPro" id="IPR020894">
    <property type="entry name" value="Cadherin_CS"/>
</dbReference>
<dbReference type="GO" id="GO:0005509">
    <property type="term" value="F:calcium ion binding"/>
    <property type="evidence" value="ECO:0007669"/>
    <property type="project" value="UniProtKB-UniRule"/>
</dbReference>
<evidence type="ECO:0000256" key="6">
    <source>
        <dbReference type="ARBA" id="ARBA00022989"/>
    </source>
</evidence>
<feature type="domain" description="Cadherin" evidence="11">
    <location>
        <begin position="338"/>
        <end position="440"/>
    </location>
</feature>
<evidence type="ECO:0000256" key="1">
    <source>
        <dbReference type="ARBA" id="ARBA00004167"/>
    </source>
</evidence>
<organism evidence="12 13">
    <name type="scientific">Dreissena polymorpha</name>
    <name type="common">Zebra mussel</name>
    <name type="synonym">Mytilus polymorpha</name>
    <dbReference type="NCBI Taxonomy" id="45954"/>
    <lineage>
        <taxon>Eukaryota</taxon>
        <taxon>Metazoa</taxon>
        <taxon>Spiralia</taxon>
        <taxon>Lophotrochozoa</taxon>
        <taxon>Mollusca</taxon>
        <taxon>Bivalvia</taxon>
        <taxon>Autobranchia</taxon>
        <taxon>Heteroconchia</taxon>
        <taxon>Euheterodonta</taxon>
        <taxon>Imparidentia</taxon>
        <taxon>Neoheterodontei</taxon>
        <taxon>Myida</taxon>
        <taxon>Dreissenoidea</taxon>
        <taxon>Dreissenidae</taxon>
        <taxon>Dreissena</taxon>
    </lineage>
</organism>
<comment type="caution">
    <text evidence="12">The sequence shown here is derived from an EMBL/GenBank/DDBJ whole genome shotgun (WGS) entry which is preliminary data.</text>
</comment>
<evidence type="ECO:0000259" key="11">
    <source>
        <dbReference type="PROSITE" id="PS50268"/>
    </source>
</evidence>
<dbReference type="Gene3D" id="2.60.40.60">
    <property type="entry name" value="Cadherins"/>
    <property type="match status" value="7"/>
</dbReference>
<keyword evidence="6 10" id="KW-1133">Transmembrane helix</keyword>
<dbReference type="FunFam" id="2.60.40.60:FF:000020">
    <property type="entry name" value="Dachsous cadherin-related 1b"/>
    <property type="match status" value="1"/>
</dbReference>
<keyword evidence="4" id="KW-0677">Repeat</keyword>
<dbReference type="Proteomes" id="UP000828390">
    <property type="component" value="Unassembled WGS sequence"/>
</dbReference>
<dbReference type="PROSITE" id="PS00232">
    <property type="entry name" value="CADHERIN_1"/>
    <property type="match status" value="3"/>
</dbReference>
<dbReference type="GO" id="GO:0034332">
    <property type="term" value="P:adherens junction organization"/>
    <property type="evidence" value="ECO:0007669"/>
    <property type="project" value="TreeGrafter"/>
</dbReference>
<feature type="compositionally biased region" description="Basic and acidic residues" evidence="9">
    <location>
        <begin position="1179"/>
        <end position="1198"/>
    </location>
</feature>
<reference evidence="12" key="1">
    <citation type="journal article" date="2019" name="bioRxiv">
        <title>The Genome of the Zebra Mussel, Dreissena polymorpha: A Resource for Invasive Species Research.</title>
        <authorList>
            <person name="McCartney M.A."/>
            <person name="Auch B."/>
            <person name="Kono T."/>
            <person name="Mallez S."/>
            <person name="Zhang Y."/>
            <person name="Obille A."/>
            <person name="Becker A."/>
            <person name="Abrahante J.E."/>
            <person name="Garbe J."/>
            <person name="Badalamenti J.P."/>
            <person name="Herman A."/>
            <person name="Mangelson H."/>
            <person name="Liachko I."/>
            <person name="Sullivan S."/>
            <person name="Sone E.D."/>
            <person name="Koren S."/>
            <person name="Silverstein K.A.T."/>
            <person name="Beckman K.B."/>
            <person name="Gohl D.M."/>
        </authorList>
    </citation>
    <scope>NUCLEOTIDE SEQUENCE</scope>
    <source>
        <strain evidence="12">Duluth1</strain>
        <tissue evidence="12">Whole animal</tissue>
    </source>
</reference>
<feature type="compositionally biased region" description="Basic and acidic residues" evidence="9">
    <location>
        <begin position="1257"/>
        <end position="1269"/>
    </location>
</feature>
<evidence type="ECO:0000256" key="10">
    <source>
        <dbReference type="SAM" id="Phobius"/>
    </source>
</evidence>
<keyword evidence="7 10" id="KW-0472">Membrane</keyword>
<protein>
    <recommendedName>
        <fullName evidence="11">Cadherin domain-containing protein</fullName>
    </recommendedName>
</protein>
<feature type="compositionally biased region" description="Acidic residues" evidence="9">
    <location>
        <begin position="1224"/>
        <end position="1236"/>
    </location>
</feature>
<feature type="domain" description="Cadherin" evidence="11">
    <location>
        <begin position="640"/>
        <end position="752"/>
    </location>
</feature>
<feature type="region of interest" description="Disordered" evidence="9">
    <location>
        <begin position="1148"/>
        <end position="1341"/>
    </location>
</feature>
<dbReference type="SUPFAM" id="SSF49313">
    <property type="entry name" value="Cadherin-like"/>
    <property type="match status" value="8"/>
</dbReference>
<dbReference type="FunFam" id="2.60.40.60:FF:000015">
    <property type="entry name" value="FAT atypical cadherin 1"/>
    <property type="match status" value="1"/>
</dbReference>
<dbReference type="GO" id="GO:0007156">
    <property type="term" value="P:homophilic cell adhesion via plasma membrane adhesion molecules"/>
    <property type="evidence" value="ECO:0007669"/>
    <property type="project" value="InterPro"/>
</dbReference>
<dbReference type="GO" id="GO:0016342">
    <property type="term" value="C:catenin complex"/>
    <property type="evidence" value="ECO:0007669"/>
    <property type="project" value="TreeGrafter"/>
</dbReference>
<dbReference type="PANTHER" id="PTHR24027:SF422">
    <property type="entry name" value="CADHERIN DOMAIN-CONTAINING PROTEIN"/>
    <property type="match status" value="1"/>
</dbReference>
<dbReference type="GO" id="GO:0008013">
    <property type="term" value="F:beta-catenin binding"/>
    <property type="evidence" value="ECO:0007669"/>
    <property type="project" value="TreeGrafter"/>
</dbReference>
<dbReference type="FunFam" id="2.60.40.60:FF:000033">
    <property type="entry name" value="FAT atypical cadherin 1"/>
    <property type="match status" value="1"/>
</dbReference>
<dbReference type="PROSITE" id="PS50268">
    <property type="entry name" value="CADHERIN_2"/>
    <property type="match status" value="7"/>
</dbReference>
<reference evidence="12" key="2">
    <citation type="submission" date="2020-11" db="EMBL/GenBank/DDBJ databases">
        <authorList>
            <person name="McCartney M.A."/>
            <person name="Auch B."/>
            <person name="Kono T."/>
            <person name="Mallez S."/>
            <person name="Becker A."/>
            <person name="Gohl D.M."/>
            <person name="Silverstein K.A.T."/>
            <person name="Koren S."/>
            <person name="Bechman K.B."/>
            <person name="Herman A."/>
            <person name="Abrahante J.E."/>
            <person name="Garbe J."/>
        </authorList>
    </citation>
    <scope>NUCLEOTIDE SEQUENCE</scope>
    <source>
        <strain evidence="12">Duluth1</strain>
        <tissue evidence="12">Whole animal</tissue>
    </source>
</reference>
<feature type="domain" description="Cadherin" evidence="11">
    <location>
        <begin position="441"/>
        <end position="544"/>
    </location>
</feature>
<proteinExistence type="predicted"/>
<dbReference type="InterPro" id="IPR015919">
    <property type="entry name" value="Cadherin-like_sf"/>
</dbReference>
<evidence type="ECO:0000313" key="13">
    <source>
        <dbReference type="Proteomes" id="UP000828390"/>
    </source>
</evidence>
<feature type="domain" description="Cadherin" evidence="11">
    <location>
        <begin position="119"/>
        <end position="235"/>
    </location>
</feature>
<gene>
    <name evidence="12" type="ORF">DPMN_026415</name>
</gene>